<dbReference type="Proteomes" id="UP000076532">
    <property type="component" value="Unassembled WGS sequence"/>
</dbReference>
<evidence type="ECO:0000313" key="2">
    <source>
        <dbReference type="Proteomes" id="UP000076532"/>
    </source>
</evidence>
<evidence type="ECO:0000313" key="1">
    <source>
        <dbReference type="EMBL" id="KZP12881.1"/>
    </source>
</evidence>
<evidence type="ECO:0008006" key="3">
    <source>
        <dbReference type="Google" id="ProtNLM"/>
    </source>
</evidence>
<dbReference type="PANTHER" id="PTHR36166">
    <property type="entry name" value="CHROMOSOME 9, WHOLE GENOME SHOTGUN SEQUENCE"/>
    <property type="match status" value="1"/>
</dbReference>
<dbReference type="InterPro" id="IPR019587">
    <property type="entry name" value="Polyketide_cyclase/dehydratase"/>
</dbReference>
<dbReference type="Pfam" id="PF10604">
    <property type="entry name" value="Polyketide_cyc2"/>
    <property type="match status" value="1"/>
</dbReference>
<dbReference type="EMBL" id="KV417641">
    <property type="protein sequence ID" value="KZP12881.1"/>
    <property type="molecule type" value="Genomic_DNA"/>
</dbReference>
<protein>
    <recommendedName>
        <fullName evidence="3">Coenzyme Q-binding protein COQ10 START domain-containing protein</fullName>
    </recommendedName>
</protein>
<accession>A0A166BQG5</accession>
<dbReference type="OrthoDB" id="509124at2759"/>
<dbReference type="AlphaFoldDB" id="A0A166BQG5"/>
<dbReference type="CDD" id="cd07822">
    <property type="entry name" value="SRPBCC_4"/>
    <property type="match status" value="1"/>
</dbReference>
<organism evidence="1 2">
    <name type="scientific">Athelia psychrophila</name>
    <dbReference type="NCBI Taxonomy" id="1759441"/>
    <lineage>
        <taxon>Eukaryota</taxon>
        <taxon>Fungi</taxon>
        <taxon>Dikarya</taxon>
        <taxon>Basidiomycota</taxon>
        <taxon>Agaricomycotina</taxon>
        <taxon>Agaricomycetes</taxon>
        <taxon>Agaricomycetidae</taxon>
        <taxon>Atheliales</taxon>
        <taxon>Atheliaceae</taxon>
        <taxon>Athelia</taxon>
    </lineage>
</organism>
<gene>
    <name evidence="1" type="ORF">FIBSPDRAFT_897872</name>
</gene>
<dbReference type="SUPFAM" id="SSF55961">
    <property type="entry name" value="Bet v1-like"/>
    <property type="match status" value="1"/>
</dbReference>
<keyword evidence="2" id="KW-1185">Reference proteome</keyword>
<reference evidence="1 2" key="1">
    <citation type="journal article" date="2016" name="Mol. Biol. Evol.">
        <title>Comparative Genomics of Early-Diverging Mushroom-Forming Fungi Provides Insights into the Origins of Lignocellulose Decay Capabilities.</title>
        <authorList>
            <person name="Nagy L.G."/>
            <person name="Riley R."/>
            <person name="Tritt A."/>
            <person name="Adam C."/>
            <person name="Daum C."/>
            <person name="Floudas D."/>
            <person name="Sun H."/>
            <person name="Yadav J.S."/>
            <person name="Pangilinan J."/>
            <person name="Larsson K.H."/>
            <person name="Matsuura K."/>
            <person name="Barry K."/>
            <person name="Labutti K."/>
            <person name="Kuo R."/>
            <person name="Ohm R.A."/>
            <person name="Bhattacharya S.S."/>
            <person name="Shirouzu T."/>
            <person name="Yoshinaga Y."/>
            <person name="Martin F.M."/>
            <person name="Grigoriev I.V."/>
            <person name="Hibbett D.S."/>
        </authorList>
    </citation>
    <scope>NUCLEOTIDE SEQUENCE [LARGE SCALE GENOMIC DNA]</scope>
    <source>
        <strain evidence="1 2">CBS 109695</strain>
    </source>
</reference>
<dbReference type="PANTHER" id="PTHR36166:SF1">
    <property type="entry name" value="SRPBCC DOMAIN-CONTAINING PROTEIN"/>
    <property type="match status" value="1"/>
</dbReference>
<proteinExistence type="predicted"/>
<sequence length="186" mass="20675">MSDNSSSNLPPKASDGVFAVSVSSVINAPRDKVWKILIDFPAYHEWNPFVRALSIVSKDSSQTPLRDEVPTAGAHLLMSRVHIPPTMDDASVRSPSSSLERITVLDHENYRCAWVYISLPTWLLKAERWQMLTVVNSGEGEGEVTKYESIEVFGGILAYVVKFFVRSGLVEGFQAMTDSLKQRAEA</sequence>
<dbReference type="InterPro" id="IPR023393">
    <property type="entry name" value="START-like_dom_sf"/>
</dbReference>
<name>A0A166BQG5_9AGAM</name>
<dbReference type="Gene3D" id="3.30.530.20">
    <property type="match status" value="1"/>
</dbReference>